<dbReference type="InterPro" id="IPR001254">
    <property type="entry name" value="Trypsin_dom"/>
</dbReference>
<evidence type="ECO:0000259" key="8">
    <source>
        <dbReference type="PROSITE" id="PS50240"/>
    </source>
</evidence>
<dbReference type="EMBL" id="JQDR03016847">
    <property type="protein sequence ID" value="KAA0184631.1"/>
    <property type="molecule type" value="Genomic_DNA"/>
</dbReference>
<dbReference type="SMART" id="SM00020">
    <property type="entry name" value="Tryp_SPc"/>
    <property type="match status" value="1"/>
</dbReference>
<dbReference type="Proteomes" id="UP000711488">
    <property type="component" value="Unassembled WGS sequence"/>
</dbReference>
<sequence length="264" mass="27951">MHALMRACVAVLLVGACQALVRPGRIVGGEPVPEGDAMWQVSVQTRTGAHFCGGTLISDEWVVTAAHCSVNFKAGAVQVAYGGNTLDSMKAVVPVSRIIVHERYDPNSMVNDIALLQMAPSARSSRSGTPIPLETREDLGEENCRVTGFGRLSSGGQVADRLMGVWGDSGGPLVCCNQNSTLRSDECNLVGVVSWGIGCATPGKPGVYTKVAHYKSWIEENIGGSVGDMEVTNAGGDITPSYKSNKKFKAKISKSKIRAEQTKP</sequence>
<dbReference type="GO" id="GO:0005615">
    <property type="term" value="C:extracellular space"/>
    <property type="evidence" value="ECO:0007669"/>
    <property type="project" value="TreeGrafter"/>
</dbReference>
<dbReference type="InterPro" id="IPR050127">
    <property type="entry name" value="Serine_Proteases_S1"/>
</dbReference>
<evidence type="ECO:0000256" key="3">
    <source>
        <dbReference type="ARBA" id="ARBA00022670"/>
    </source>
</evidence>
<accession>A0A6A0GQE3</accession>
<keyword evidence="7" id="KW-0732">Signal</keyword>
<comment type="caution">
    <text evidence="9">The sequence shown here is derived from an EMBL/GenBank/DDBJ whole genome shotgun (WGS) entry which is preliminary data.</text>
</comment>
<protein>
    <recommendedName>
        <fullName evidence="8">Peptidase S1 domain-containing protein</fullName>
    </recommendedName>
</protein>
<keyword evidence="2" id="KW-0964">Secreted</keyword>
<keyword evidence="5" id="KW-0720">Serine protease</keyword>
<dbReference type="AlphaFoldDB" id="A0A6A0GQE3"/>
<reference evidence="9" key="2">
    <citation type="journal article" date="2018" name="Environ. Sci. Technol.">
        <title>The Toxicogenome of Hyalella azteca: A Model for Sediment Ecotoxicology and Evolutionary Toxicology.</title>
        <authorList>
            <person name="Poynton H.C."/>
            <person name="Hasenbein S."/>
            <person name="Benoit J.B."/>
            <person name="Sepulveda M.S."/>
            <person name="Poelchau M.F."/>
            <person name="Hughes D.S.T."/>
            <person name="Murali S.C."/>
            <person name="Chen S."/>
            <person name="Glastad K.M."/>
            <person name="Goodisman M.A.D."/>
            <person name="Werren J.H."/>
            <person name="Vineis J.H."/>
            <person name="Bowen J.L."/>
            <person name="Friedrich M."/>
            <person name="Jones J."/>
            <person name="Robertson H.M."/>
            <person name="Feyereisen R."/>
            <person name="Mechler-Hickson A."/>
            <person name="Mathers N."/>
            <person name="Lee C.E."/>
            <person name="Colbourne J.K."/>
            <person name="Biales A."/>
            <person name="Johnston J.S."/>
            <person name="Wellborn G.A."/>
            <person name="Rosendale A.J."/>
            <person name="Cridge A.G."/>
            <person name="Munoz-Torres M.C."/>
            <person name="Bain P.A."/>
            <person name="Manny A.R."/>
            <person name="Major K.M."/>
            <person name="Lambert F.N."/>
            <person name="Vulpe C.D."/>
            <person name="Tuck P."/>
            <person name="Blalock B.J."/>
            <person name="Lin Y.Y."/>
            <person name="Smith M.E."/>
            <person name="Ochoa-Acuna H."/>
            <person name="Chen M.M."/>
            <person name="Childers C.P."/>
            <person name="Qu J."/>
            <person name="Dugan S."/>
            <person name="Lee S.L."/>
            <person name="Chao H."/>
            <person name="Dinh H."/>
            <person name="Han Y."/>
            <person name="Doddapaneni H."/>
            <person name="Worley K.C."/>
            <person name="Muzny D.M."/>
            <person name="Gibbs R.A."/>
            <person name="Richards S."/>
        </authorList>
    </citation>
    <scope>NUCLEOTIDE SEQUENCE</scope>
    <source>
        <strain evidence="9">HAZT.00-mixed</strain>
        <tissue evidence="9">Whole organism</tissue>
    </source>
</reference>
<evidence type="ECO:0000256" key="2">
    <source>
        <dbReference type="ARBA" id="ARBA00022525"/>
    </source>
</evidence>
<dbReference type="InterPro" id="IPR001314">
    <property type="entry name" value="Peptidase_S1A"/>
</dbReference>
<dbReference type="InterPro" id="IPR043504">
    <property type="entry name" value="Peptidase_S1_PA_chymotrypsin"/>
</dbReference>
<dbReference type="InterPro" id="IPR009003">
    <property type="entry name" value="Peptidase_S1_PA"/>
</dbReference>
<dbReference type="PROSITE" id="PS51257">
    <property type="entry name" value="PROKAR_LIPOPROTEIN"/>
    <property type="match status" value="1"/>
</dbReference>
<comment type="subcellular location">
    <subcellularLocation>
        <location evidence="1">Secreted</location>
    </subcellularLocation>
</comment>
<dbReference type="SUPFAM" id="SSF50494">
    <property type="entry name" value="Trypsin-like serine proteases"/>
    <property type="match status" value="1"/>
</dbReference>
<keyword evidence="4" id="KW-0378">Hydrolase</keyword>
<evidence type="ECO:0000256" key="5">
    <source>
        <dbReference type="ARBA" id="ARBA00022825"/>
    </source>
</evidence>
<evidence type="ECO:0000256" key="4">
    <source>
        <dbReference type="ARBA" id="ARBA00022801"/>
    </source>
</evidence>
<feature type="domain" description="Peptidase S1" evidence="8">
    <location>
        <begin position="26"/>
        <end position="223"/>
    </location>
</feature>
<dbReference type="GO" id="GO:0006508">
    <property type="term" value="P:proteolysis"/>
    <property type="evidence" value="ECO:0007669"/>
    <property type="project" value="UniProtKB-KW"/>
</dbReference>
<dbReference type="OrthoDB" id="93664at2759"/>
<dbReference type="PROSITE" id="PS00134">
    <property type="entry name" value="TRYPSIN_HIS"/>
    <property type="match status" value="1"/>
</dbReference>
<dbReference type="PANTHER" id="PTHR24264">
    <property type="entry name" value="TRYPSIN-RELATED"/>
    <property type="match status" value="1"/>
</dbReference>
<dbReference type="FunFam" id="2.40.10.10:FF:000073">
    <property type="entry name" value="Trypsin alpha"/>
    <property type="match status" value="1"/>
</dbReference>
<name>A0A6A0GQE3_HYAAZ</name>
<dbReference type="PROSITE" id="PS50240">
    <property type="entry name" value="TRYPSIN_DOM"/>
    <property type="match status" value="1"/>
</dbReference>
<evidence type="ECO:0000256" key="1">
    <source>
        <dbReference type="ARBA" id="ARBA00004613"/>
    </source>
</evidence>
<organism evidence="9">
    <name type="scientific">Hyalella azteca</name>
    <name type="common">Amphipod</name>
    <dbReference type="NCBI Taxonomy" id="294128"/>
    <lineage>
        <taxon>Eukaryota</taxon>
        <taxon>Metazoa</taxon>
        <taxon>Ecdysozoa</taxon>
        <taxon>Arthropoda</taxon>
        <taxon>Crustacea</taxon>
        <taxon>Multicrustacea</taxon>
        <taxon>Malacostraca</taxon>
        <taxon>Eumalacostraca</taxon>
        <taxon>Peracarida</taxon>
        <taxon>Amphipoda</taxon>
        <taxon>Senticaudata</taxon>
        <taxon>Talitrida</taxon>
        <taxon>Talitroidea</taxon>
        <taxon>Hyalellidae</taxon>
        <taxon>Hyalella</taxon>
    </lineage>
</organism>
<proteinExistence type="predicted"/>
<dbReference type="InterPro" id="IPR018114">
    <property type="entry name" value="TRYPSIN_HIS"/>
</dbReference>
<dbReference type="PRINTS" id="PR00722">
    <property type="entry name" value="CHYMOTRYPSIN"/>
</dbReference>
<keyword evidence="3" id="KW-0645">Protease</keyword>
<gene>
    <name evidence="9" type="ORF">HAZT_HAZT009221</name>
</gene>
<keyword evidence="6" id="KW-1015">Disulfide bond</keyword>
<evidence type="ECO:0000256" key="7">
    <source>
        <dbReference type="SAM" id="SignalP"/>
    </source>
</evidence>
<evidence type="ECO:0000256" key="6">
    <source>
        <dbReference type="ARBA" id="ARBA00023157"/>
    </source>
</evidence>
<dbReference type="PANTHER" id="PTHR24264:SF65">
    <property type="entry name" value="SRCR DOMAIN-CONTAINING PROTEIN"/>
    <property type="match status" value="1"/>
</dbReference>
<reference evidence="9" key="1">
    <citation type="submission" date="2014-08" db="EMBL/GenBank/DDBJ databases">
        <authorList>
            <person name="Murali S."/>
            <person name="Richards S."/>
            <person name="Bandaranaike D."/>
            <person name="Bellair M."/>
            <person name="Blankenburg K."/>
            <person name="Chao H."/>
            <person name="Dinh H."/>
            <person name="Doddapaneni H."/>
            <person name="Dugan-Rocha S."/>
            <person name="Elkadiri S."/>
            <person name="Gnanaolivu R."/>
            <person name="Hughes D."/>
            <person name="Lee S."/>
            <person name="Li M."/>
            <person name="Ming W."/>
            <person name="Munidasa M."/>
            <person name="Muniz J."/>
            <person name="Nguyen L."/>
            <person name="Osuji N."/>
            <person name="Pu L.-L."/>
            <person name="Puazo M."/>
            <person name="Skinner E."/>
            <person name="Qu C."/>
            <person name="Quiroz J."/>
            <person name="Raj R."/>
            <person name="Weissenberger G."/>
            <person name="Xin Y."/>
            <person name="Zou X."/>
            <person name="Han Y."/>
            <person name="Worley K."/>
            <person name="Muzny D."/>
            <person name="Gibbs R."/>
        </authorList>
    </citation>
    <scope>NUCLEOTIDE SEQUENCE</scope>
    <source>
        <strain evidence="9">HAZT.00-mixed</strain>
        <tissue evidence="9">Whole organism</tissue>
    </source>
</reference>
<dbReference type="Pfam" id="PF00089">
    <property type="entry name" value="Trypsin"/>
    <property type="match status" value="2"/>
</dbReference>
<feature type="signal peptide" evidence="7">
    <location>
        <begin position="1"/>
        <end position="19"/>
    </location>
</feature>
<dbReference type="Gene3D" id="2.40.10.10">
    <property type="entry name" value="Trypsin-like serine proteases"/>
    <property type="match status" value="2"/>
</dbReference>
<reference evidence="9" key="3">
    <citation type="submission" date="2019-06" db="EMBL/GenBank/DDBJ databases">
        <authorList>
            <person name="Poynton C."/>
            <person name="Hasenbein S."/>
            <person name="Benoit J.B."/>
            <person name="Sepulveda M.S."/>
            <person name="Poelchau M.F."/>
            <person name="Murali S.C."/>
            <person name="Chen S."/>
            <person name="Glastad K.M."/>
            <person name="Werren J.H."/>
            <person name="Vineis J.H."/>
            <person name="Bowen J.L."/>
            <person name="Friedrich M."/>
            <person name="Jones J."/>
            <person name="Robertson H.M."/>
            <person name="Feyereisen R."/>
            <person name="Mechler-Hickson A."/>
            <person name="Mathers N."/>
            <person name="Lee C.E."/>
            <person name="Colbourne J.K."/>
            <person name="Biales A."/>
            <person name="Johnston J.S."/>
            <person name="Wellborn G.A."/>
            <person name="Rosendale A.J."/>
            <person name="Cridge A.G."/>
            <person name="Munoz-Torres M.C."/>
            <person name="Bain P.A."/>
            <person name="Manny A.R."/>
            <person name="Major K.M."/>
            <person name="Lambert F.N."/>
            <person name="Vulpe C.D."/>
            <person name="Tuck P."/>
            <person name="Blalock B.J."/>
            <person name="Lin Y.-Y."/>
            <person name="Smith M.E."/>
            <person name="Ochoa-Acuna H."/>
            <person name="Chen M.-J.M."/>
            <person name="Childers C.P."/>
            <person name="Qu J."/>
            <person name="Dugan S."/>
            <person name="Lee S.L."/>
            <person name="Chao H."/>
            <person name="Dinh H."/>
            <person name="Han Y."/>
            <person name="Doddapaneni H."/>
            <person name="Worley K.C."/>
            <person name="Muzny D.M."/>
            <person name="Gibbs R.A."/>
            <person name="Richards S."/>
        </authorList>
    </citation>
    <scope>NUCLEOTIDE SEQUENCE</scope>
    <source>
        <strain evidence="9">HAZT.00-mixed</strain>
        <tissue evidence="9">Whole organism</tissue>
    </source>
</reference>
<dbReference type="GO" id="GO:0004252">
    <property type="term" value="F:serine-type endopeptidase activity"/>
    <property type="evidence" value="ECO:0007669"/>
    <property type="project" value="InterPro"/>
</dbReference>
<dbReference type="CDD" id="cd00190">
    <property type="entry name" value="Tryp_SPc"/>
    <property type="match status" value="1"/>
</dbReference>
<feature type="chain" id="PRO_5025620825" description="Peptidase S1 domain-containing protein" evidence="7">
    <location>
        <begin position="20"/>
        <end position="264"/>
    </location>
</feature>
<evidence type="ECO:0000313" key="9">
    <source>
        <dbReference type="EMBL" id="KAA0184631.1"/>
    </source>
</evidence>